<gene>
    <name evidence="1" type="ORF">DB32_007248</name>
</gene>
<name>A0A0F6SHA4_9BACT</name>
<proteinExistence type="predicted"/>
<evidence type="ECO:0000313" key="1">
    <source>
        <dbReference type="EMBL" id="AKF10099.1"/>
    </source>
</evidence>
<dbReference type="Proteomes" id="UP000034883">
    <property type="component" value="Chromosome"/>
</dbReference>
<dbReference type="AlphaFoldDB" id="A0A0F6SHA4"/>
<sequence length="43" mass="5020">MRRDRALRAQPPAIRRVTCRSRATRRHVSCCDHLPHGPDRRSA</sequence>
<keyword evidence="2" id="KW-1185">Reference proteome</keyword>
<evidence type="ECO:0000313" key="2">
    <source>
        <dbReference type="Proteomes" id="UP000034883"/>
    </source>
</evidence>
<accession>A0A0F6SHA4</accession>
<protein>
    <submittedName>
        <fullName evidence="1">Uncharacterized protein</fullName>
    </submittedName>
</protein>
<dbReference type="EMBL" id="CP011125">
    <property type="protein sequence ID" value="AKF10099.1"/>
    <property type="molecule type" value="Genomic_DNA"/>
</dbReference>
<reference evidence="1 2" key="1">
    <citation type="submission" date="2015-03" db="EMBL/GenBank/DDBJ databases">
        <title>Genome assembly of Sandaracinus amylolyticus DSM 53668.</title>
        <authorList>
            <person name="Sharma G."/>
            <person name="Subramanian S."/>
        </authorList>
    </citation>
    <scope>NUCLEOTIDE SEQUENCE [LARGE SCALE GENOMIC DNA]</scope>
    <source>
        <strain evidence="1 2">DSM 53668</strain>
    </source>
</reference>
<organism evidence="1 2">
    <name type="scientific">Sandaracinus amylolyticus</name>
    <dbReference type="NCBI Taxonomy" id="927083"/>
    <lineage>
        <taxon>Bacteria</taxon>
        <taxon>Pseudomonadati</taxon>
        <taxon>Myxococcota</taxon>
        <taxon>Polyangia</taxon>
        <taxon>Polyangiales</taxon>
        <taxon>Sandaracinaceae</taxon>
        <taxon>Sandaracinus</taxon>
    </lineage>
</organism>
<dbReference type="KEGG" id="samy:DB32_007248"/>